<feature type="transmembrane region" description="Helical" evidence="1">
    <location>
        <begin position="188"/>
        <end position="205"/>
    </location>
</feature>
<feature type="transmembrane region" description="Helical" evidence="1">
    <location>
        <begin position="82"/>
        <end position="100"/>
    </location>
</feature>
<feature type="domain" description="Acyltransferase 3" evidence="2">
    <location>
        <begin position="12"/>
        <end position="318"/>
    </location>
</feature>
<accession>A0A7Z0BUQ6</accession>
<dbReference type="InterPro" id="IPR050879">
    <property type="entry name" value="Acyltransferase_3"/>
</dbReference>
<evidence type="ECO:0000259" key="2">
    <source>
        <dbReference type="Pfam" id="PF01757"/>
    </source>
</evidence>
<gene>
    <name evidence="3" type="ORF">FHS75_000855</name>
</gene>
<feature type="transmembrane region" description="Helical" evidence="1">
    <location>
        <begin position="16"/>
        <end position="36"/>
    </location>
</feature>
<keyword evidence="4" id="KW-1185">Reference proteome</keyword>
<organism evidence="3 4">
    <name type="scientific">Novosphingobium marinum</name>
    <dbReference type="NCBI Taxonomy" id="1514948"/>
    <lineage>
        <taxon>Bacteria</taxon>
        <taxon>Pseudomonadati</taxon>
        <taxon>Pseudomonadota</taxon>
        <taxon>Alphaproteobacteria</taxon>
        <taxon>Sphingomonadales</taxon>
        <taxon>Sphingomonadaceae</taxon>
        <taxon>Novosphingobium</taxon>
    </lineage>
</organism>
<protein>
    <submittedName>
        <fullName evidence="3">Peptidoglycan/LPS O-acetylase OafA/YrhL</fullName>
    </submittedName>
</protein>
<dbReference type="InterPro" id="IPR002656">
    <property type="entry name" value="Acyl_transf_3_dom"/>
</dbReference>
<keyword evidence="1" id="KW-0812">Transmembrane</keyword>
<dbReference type="AlphaFoldDB" id="A0A7Z0BUQ6"/>
<feature type="transmembrane region" description="Helical" evidence="1">
    <location>
        <begin position="42"/>
        <end position="61"/>
    </location>
</feature>
<feature type="transmembrane region" description="Helical" evidence="1">
    <location>
        <begin position="158"/>
        <end position="176"/>
    </location>
</feature>
<evidence type="ECO:0000256" key="1">
    <source>
        <dbReference type="SAM" id="Phobius"/>
    </source>
</evidence>
<dbReference type="Pfam" id="PF01757">
    <property type="entry name" value="Acyl_transf_3"/>
    <property type="match status" value="1"/>
</dbReference>
<reference evidence="3 4" key="1">
    <citation type="submission" date="2020-07" db="EMBL/GenBank/DDBJ databases">
        <title>Genomic Encyclopedia of Type Strains, Phase IV (KMG-IV): sequencing the most valuable type-strain genomes for metagenomic binning, comparative biology and taxonomic classification.</title>
        <authorList>
            <person name="Goeker M."/>
        </authorList>
    </citation>
    <scope>NUCLEOTIDE SEQUENCE [LARGE SCALE GENOMIC DNA]</scope>
    <source>
        <strain evidence="3 4">DSM 29043</strain>
    </source>
</reference>
<name>A0A7Z0BUQ6_9SPHN</name>
<feature type="transmembrane region" description="Helical" evidence="1">
    <location>
        <begin position="217"/>
        <end position="237"/>
    </location>
</feature>
<proteinExistence type="predicted"/>
<comment type="caution">
    <text evidence="3">The sequence shown here is derived from an EMBL/GenBank/DDBJ whole genome shotgun (WGS) entry which is preliminary data.</text>
</comment>
<feature type="transmembrane region" description="Helical" evidence="1">
    <location>
        <begin position="106"/>
        <end position="127"/>
    </location>
</feature>
<keyword evidence="1" id="KW-0472">Membrane</keyword>
<keyword evidence="1" id="KW-1133">Transmembrane helix</keyword>
<evidence type="ECO:0000313" key="4">
    <source>
        <dbReference type="Proteomes" id="UP000522081"/>
    </source>
</evidence>
<feature type="transmembrane region" description="Helical" evidence="1">
    <location>
        <begin position="276"/>
        <end position="295"/>
    </location>
</feature>
<dbReference type="PANTHER" id="PTHR23028">
    <property type="entry name" value="ACETYLTRANSFERASE"/>
    <property type="match status" value="1"/>
</dbReference>
<evidence type="ECO:0000313" key="3">
    <source>
        <dbReference type="EMBL" id="NYH94550.1"/>
    </source>
</evidence>
<feature type="transmembrane region" description="Helical" evidence="1">
    <location>
        <begin position="301"/>
        <end position="325"/>
    </location>
</feature>
<dbReference type="RefSeq" id="WP_179406452.1">
    <property type="nucleotide sequence ID" value="NZ_BMGF01000001.1"/>
</dbReference>
<dbReference type="EMBL" id="JACBZF010000001">
    <property type="protein sequence ID" value="NYH94550.1"/>
    <property type="molecule type" value="Genomic_DNA"/>
</dbReference>
<dbReference type="GO" id="GO:0016747">
    <property type="term" value="F:acyltransferase activity, transferring groups other than amino-acyl groups"/>
    <property type="evidence" value="ECO:0007669"/>
    <property type="project" value="InterPro"/>
</dbReference>
<dbReference type="PANTHER" id="PTHR23028:SF134">
    <property type="entry name" value="PUTATIVE (AFU_ORTHOLOGUE AFUA_4G08520)-RELATED"/>
    <property type="match status" value="1"/>
</dbReference>
<sequence>MQPGVHAGRLIQLDGLRGIAAIAVMLFHVGTVFGISTPFSRSYLFVDMFFVLSGFVLTLVAEPRMAKGQTGLGFLAARVKRLWPTIAVGALIGAAVMGSTEGWSDVPLLLVMALAMIPTFTMSWQVFPLNGPQWSLFHEIVANIAHAFLLRYLGDRTLLAVALLSGTLLAWTILHFGANGLGPDAGNFAWSFPRIAFSYIIGIWFGRKFAKGQYKPILSWSAALIGPIAIAMSLRYLPISRPVGDMLVTIFVFPALFWACALATPPASVHRVLEKLGALSFPLYAVHLPLLLWTASFGKSGWFAVCGIAVSLLAAQAMAVATEAFSARKSRQRRAARAAATA</sequence>
<feature type="transmembrane region" description="Helical" evidence="1">
    <location>
        <begin position="243"/>
        <end position="264"/>
    </location>
</feature>
<dbReference type="Proteomes" id="UP000522081">
    <property type="component" value="Unassembled WGS sequence"/>
</dbReference>